<dbReference type="PANTHER" id="PTHR43137:SF1">
    <property type="entry name" value="DIHYDROOROTASE"/>
    <property type="match status" value="1"/>
</dbReference>
<name>A0A180GPT0_PUCT1</name>
<evidence type="ECO:0000313" key="7">
    <source>
        <dbReference type="Proteomes" id="UP000005240"/>
    </source>
</evidence>
<dbReference type="GO" id="GO:0046872">
    <property type="term" value="F:metal ion binding"/>
    <property type="evidence" value="ECO:0007669"/>
    <property type="project" value="UniProtKB-KW"/>
</dbReference>
<evidence type="ECO:0000256" key="4">
    <source>
        <dbReference type="ARBA" id="ARBA00022975"/>
    </source>
</evidence>
<dbReference type="GO" id="GO:0044205">
    <property type="term" value="P:'de novo' UMP biosynthetic process"/>
    <property type="evidence" value="ECO:0007669"/>
    <property type="project" value="UniProtKB-UniPathway"/>
</dbReference>
<evidence type="ECO:0000256" key="3">
    <source>
        <dbReference type="ARBA" id="ARBA00022833"/>
    </source>
</evidence>
<sequence>MTSIDSIVIPCPFDAHVHLRQPGELLELVVAQIASGGIQSVYVMPNTVPPITTLEMAVKYRQTLEKLEPSIQFFISLYLSPSLTPSDIRRAKACGVSGVKSYPRGVTTNSAEGVESYEIYYPVFEAMEQENLVLNLHGEVPSTQTGDTCVWNAESKFLPQLLEIHRRFPQLRIILEHATTRDAVEAVKACGPTVACTITLHHLSLTIDDWAGNGLNFCKPVAKSPDDREALRQVIREGHPRFFLGSDSAPHPLHRKLPNTTSQCCAAGIYTTAYLLPTLASIFESAVPPPLATQGKASTMERKIHSPIPLERLLDFSSTFGRRFYDLPSPSLPRTVTLIRDPSSLIQHSFTYQYPPVSTELHKNNATSSLETQTQKGVSLVPFWAGRRVGWKIE</sequence>
<evidence type="ECO:0000313" key="5">
    <source>
        <dbReference type="EMBL" id="OAV94695.1"/>
    </source>
</evidence>
<dbReference type="PROSITE" id="PS00483">
    <property type="entry name" value="DIHYDROOROTASE_2"/>
    <property type="match status" value="1"/>
</dbReference>
<keyword evidence="7" id="KW-1185">Reference proteome</keyword>
<organism evidence="5">
    <name type="scientific">Puccinia triticina (isolate 1-1 / race 1 (BBBD))</name>
    <name type="common">Brown leaf rust fungus</name>
    <dbReference type="NCBI Taxonomy" id="630390"/>
    <lineage>
        <taxon>Eukaryota</taxon>
        <taxon>Fungi</taxon>
        <taxon>Dikarya</taxon>
        <taxon>Basidiomycota</taxon>
        <taxon>Pucciniomycotina</taxon>
        <taxon>Pucciniomycetes</taxon>
        <taxon>Pucciniales</taxon>
        <taxon>Pucciniaceae</taxon>
        <taxon>Puccinia</taxon>
    </lineage>
</organism>
<protein>
    <submittedName>
        <fullName evidence="5 6">Dihydroorotase</fullName>
    </submittedName>
</protein>
<proteinExistence type="inferred from homology"/>
<keyword evidence="1" id="KW-0479">Metal-binding</keyword>
<gene>
    <name evidence="5" type="ORF">PTTG_04212</name>
</gene>
<dbReference type="GO" id="GO:0005737">
    <property type="term" value="C:cytoplasm"/>
    <property type="evidence" value="ECO:0007669"/>
    <property type="project" value="TreeGrafter"/>
</dbReference>
<evidence type="ECO:0000256" key="1">
    <source>
        <dbReference type="ARBA" id="ARBA00022723"/>
    </source>
</evidence>
<dbReference type="EMBL" id="ADAS02000037">
    <property type="protein sequence ID" value="OAV94695.1"/>
    <property type="molecule type" value="Genomic_DNA"/>
</dbReference>
<dbReference type="AlphaFoldDB" id="A0A180GPT0"/>
<dbReference type="SUPFAM" id="SSF51556">
    <property type="entry name" value="Metallo-dependent hydrolases"/>
    <property type="match status" value="1"/>
</dbReference>
<dbReference type="EnsemblFungi" id="PTTG_04212-t43_1">
    <property type="protein sequence ID" value="PTTG_04212-t43_1-p1"/>
    <property type="gene ID" value="PTTG_04212"/>
</dbReference>
<dbReference type="PIRSF" id="PIRSF001237">
    <property type="entry name" value="DHOdimr"/>
    <property type="match status" value="1"/>
</dbReference>
<dbReference type="InterPro" id="IPR032466">
    <property type="entry name" value="Metal_Hydrolase"/>
</dbReference>
<dbReference type="GO" id="GO:0004151">
    <property type="term" value="F:dihydroorotase activity"/>
    <property type="evidence" value="ECO:0007669"/>
    <property type="project" value="EnsemblFungi"/>
</dbReference>
<dbReference type="FunFam" id="3.20.20.140:FF:000071">
    <property type="entry name" value="Dihydroorotase, homodimeric type, variant"/>
    <property type="match status" value="1"/>
</dbReference>
<dbReference type="UniPathway" id="UPA00070">
    <property type="reaction ID" value="UER00117"/>
</dbReference>
<keyword evidence="3" id="KW-0862">Zinc</keyword>
<reference evidence="5" key="2">
    <citation type="submission" date="2016-05" db="EMBL/GenBank/DDBJ databases">
        <title>Comparative analysis highlights variable genome content of wheat rusts and divergence of the mating loci.</title>
        <authorList>
            <person name="Cuomo C.A."/>
            <person name="Bakkeren G."/>
            <person name="Szabo L."/>
            <person name="Khalil H."/>
            <person name="Joly D."/>
            <person name="Goldberg J."/>
            <person name="Young S."/>
            <person name="Zeng Q."/>
            <person name="Fellers J."/>
        </authorList>
    </citation>
    <scope>NUCLEOTIDE SEQUENCE [LARGE SCALE GENOMIC DNA]</scope>
    <source>
        <strain evidence="5">1-1 BBBD Race 1</strain>
    </source>
</reference>
<dbReference type="HAMAP" id="MF_00219">
    <property type="entry name" value="PyrC_classII"/>
    <property type="match status" value="1"/>
</dbReference>
<reference evidence="6" key="4">
    <citation type="submission" date="2025-05" db="UniProtKB">
        <authorList>
            <consortium name="EnsemblFungi"/>
        </authorList>
    </citation>
    <scope>IDENTIFICATION</scope>
    <source>
        <strain evidence="6">isolate 1-1 / race 1 (BBBD)</strain>
    </source>
</reference>
<reference evidence="6 7" key="3">
    <citation type="journal article" date="2017" name="G3 (Bethesda)">
        <title>Comparative analysis highlights variable genome content of wheat rusts and divergence of the mating loci.</title>
        <authorList>
            <person name="Cuomo C.A."/>
            <person name="Bakkeren G."/>
            <person name="Khalil H.B."/>
            <person name="Panwar V."/>
            <person name="Joly D."/>
            <person name="Linning R."/>
            <person name="Sakthikumar S."/>
            <person name="Song X."/>
            <person name="Adiconis X."/>
            <person name="Fan L."/>
            <person name="Goldberg J.M."/>
            <person name="Levin J.Z."/>
            <person name="Young S."/>
            <person name="Zeng Q."/>
            <person name="Anikster Y."/>
            <person name="Bruce M."/>
            <person name="Wang M."/>
            <person name="Yin C."/>
            <person name="McCallum B."/>
            <person name="Szabo L.J."/>
            <person name="Hulbert S."/>
            <person name="Chen X."/>
            <person name="Fellers J.P."/>
        </authorList>
    </citation>
    <scope>NUCLEOTIDE SEQUENCE</scope>
    <source>
        <strain evidence="7">Isolate 1-1 / race 1 (BBBD)</strain>
        <strain evidence="6">isolate 1-1 / race 1 (BBBD)</strain>
    </source>
</reference>
<dbReference type="InterPro" id="IPR004721">
    <property type="entry name" value="DHOdimr"/>
</dbReference>
<dbReference type="InterPro" id="IPR002195">
    <property type="entry name" value="Dihydroorotase_CS"/>
</dbReference>
<dbReference type="PANTHER" id="PTHR43137">
    <property type="entry name" value="DIHYDROOROTASE"/>
    <property type="match status" value="1"/>
</dbReference>
<keyword evidence="2" id="KW-0378">Hydrolase</keyword>
<accession>A0A180GPT0</accession>
<keyword evidence="4" id="KW-0665">Pyrimidine biosynthesis</keyword>
<evidence type="ECO:0000313" key="6">
    <source>
        <dbReference type="EnsemblFungi" id="PTTG_04212-t43_1-p1"/>
    </source>
</evidence>
<dbReference type="Proteomes" id="UP000005240">
    <property type="component" value="Unassembled WGS sequence"/>
</dbReference>
<dbReference type="STRING" id="630390.A0A180GPT0"/>
<evidence type="ECO:0000256" key="2">
    <source>
        <dbReference type="ARBA" id="ARBA00022801"/>
    </source>
</evidence>
<dbReference type="VEuPathDB" id="FungiDB:PTTG_04212"/>
<dbReference type="Gene3D" id="3.20.20.140">
    <property type="entry name" value="Metal-dependent hydrolases"/>
    <property type="match status" value="1"/>
</dbReference>
<dbReference type="PROSITE" id="PS00482">
    <property type="entry name" value="DIHYDROOROTASE_1"/>
    <property type="match status" value="1"/>
</dbReference>
<dbReference type="GO" id="GO:0006207">
    <property type="term" value="P:'de novo' pyrimidine nucleobase biosynthetic process"/>
    <property type="evidence" value="ECO:0007669"/>
    <property type="project" value="EnsemblFungi"/>
</dbReference>
<dbReference type="OrthoDB" id="1670005at2759"/>
<reference evidence="5" key="1">
    <citation type="submission" date="2009-11" db="EMBL/GenBank/DDBJ databases">
        <authorList>
            <consortium name="The Broad Institute Genome Sequencing Platform"/>
            <person name="Ward D."/>
            <person name="Feldgarden M."/>
            <person name="Earl A."/>
            <person name="Young S.K."/>
            <person name="Zeng Q."/>
            <person name="Koehrsen M."/>
            <person name="Alvarado L."/>
            <person name="Berlin A."/>
            <person name="Bochicchio J."/>
            <person name="Borenstein D."/>
            <person name="Chapman S.B."/>
            <person name="Chen Z."/>
            <person name="Engels R."/>
            <person name="Freedman E."/>
            <person name="Gellesch M."/>
            <person name="Goldberg J."/>
            <person name="Griggs A."/>
            <person name="Gujja S."/>
            <person name="Heilman E."/>
            <person name="Heiman D."/>
            <person name="Hepburn T."/>
            <person name="Howarth C."/>
            <person name="Jen D."/>
            <person name="Larson L."/>
            <person name="Lewis B."/>
            <person name="Mehta T."/>
            <person name="Park D."/>
            <person name="Pearson M."/>
            <person name="Roberts A."/>
            <person name="Saif S."/>
            <person name="Shea T."/>
            <person name="Shenoy N."/>
            <person name="Sisk P."/>
            <person name="Stolte C."/>
            <person name="Sykes S."/>
            <person name="Thomson T."/>
            <person name="Walk T."/>
            <person name="White J."/>
            <person name="Yandava C."/>
            <person name="Izard J."/>
            <person name="Baranova O.V."/>
            <person name="Blanton J.M."/>
            <person name="Tanner A.C."/>
            <person name="Dewhirst F.E."/>
            <person name="Haas B."/>
            <person name="Nusbaum C."/>
            <person name="Birren B."/>
        </authorList>
    </citation>
    <scope>NUCLEOTIDE SEQUENCE [LARGE SCALE GENOMIC DNA]</scope>
    <source>
        <strain evidence="5">1-1 BBBD Race 1</strain>
    </source>
</reference>